<dbReference type="InterPro" id="IPR038658">
    <property type="entry name" value="SsgB_sf"/>
</dbReference>
<keyword evidence="6" id="KW-0131">Cell cycle</keyword>
<evidence type="ECO:0000313" key="8">
    <source>
        <dbReference type="Proteomes" id="UP001595645"/>
    </source>
</evidence>
<evidence type="ECO:0000256" key="5">
    <source>
        <dbReference type="ARBA" id="ARBA00023210"/>
    </source>
</evidence>
<evidence type="ECO:0000313" key="7">
    <source>
        <dbReference type="EMBL" id="MFC3456271.1"/>
    </source>
</evidence>
<dbReference type="Gene3D" id="2.30.31.20">
    <property type="entry name" value="Sporulation-specific cell division protein SsgB"/>
    <property type="match status" value="1"/>
</dbReference>
<keyword evidence="8" id="KW-1185">Reference proteome</keyword>
<keyword evidence="3" id="KW-0132">Cell division</keyword>
<dbReference type="InterPro" id="IPR006776">
    <property type="entry name" value="SsgB"/>
</dbReference>
<comment type="caution">
    <text evidence="7">The sequence shown here is derived from an EMBL/GenBank/DDBJ whole genome shotgun (WGS) entry which is preliminary data.</text>
</comment>
<dbReference type="Proteomes" id="UP001595645">
    <property type="component" value="Unassembled WGS sequence"/>
</dbReference>
<comment type="similarity">
    <text evidence="2">Belongs to the SsgA family.</text>
</comment>
<evidence type="ECO:0000256" key="3">
    <source>
        <dbReference type="ARBA" id="ARBA00022618"/>
    </source>
</evidence>
<keyword evidence="4" id="KW-0749">Sporulation</keyword>
<evidence type="ECO:0000256" key="4">
    <source>
        <dbReference type="ARBA" id="ARBA00022969"/>
    </source>
</evidence>
<gene>
    <name evidence="7" type="ORF">ACFOSH_43195</name>
</gene>
<protein>
    <submittedName>
        <fullName evidence="7">SsgA family sporulation/cell division regulator</fullName>
    </submittedName>
</protein>
<evidence type="ECO:0000256" key="6">
    <source>
        <dbReference type="ARBA" id="ARBA00023306"/>
    </source>
</evidence>
<name>A0ABV7PFF1_9PSEU</name>
<reference evidence="8" key="1">
    <citation type="journal article" date="2019" name="Int. J. Syst. Evol. Microbiol.">
        <title>The Global Catalogue of Microorganisms (GCM) 10K type strain sequencing project: providing services to taxonomists for standard genome sequencing and annotation.</title>
        <authorList>
            <consortium name="The Broad Institute Genomics Platform"/>
            <consortium name="The Broad Institute Genome Sequencing Center for Infectious Disease"/>
            <person name="Wu L."/>
            <person name="Ma J."/>
        </authorList>
    </citation>
    <scope>NUCLEOTIDE SEQUENCE [LARGE SCALE GENOMIC DNA]</scope>
    <source>
        <strain evidence="8">CGMCC 4.7676</strain>
    </source>
</reference>
<sequence length="150" mass="16675">MNNEMTPSTSENVPIEHVAHSHDVVFMRATPNAEDVLVDVELCYDTCDPFAIKARFLRDTPQEIDWLFSRELLTAGLLQLSGEGDVRIGPSTSRPDCLQVELETPEGAARFTAHAEDLKEFLDCSHAMVPRGDESLWIDFEVELGKLASG</sequence>
<dbReference type="Pfam" id="PF04686">
    <property type="entry name" value="SsgA"/>
    <property type="match status" value="1"/>
</dbReference>
<organism evidence="7 8">
    <name type="scientific">Amycolatopsis speibonae</name>
    <dbReference type="NCBI Taxonomy" id="1450224"/>
    <lineage>
        <taxon>Bacteria</taxon>
        <taxon>Bacillati</taxon>
        <taxon>Actinomycetota</taxon>
        <taxon>Actinomycetes</taxon>
        <taxon>Pseudonocardiales</taxon>
        <taxon>Pseudonocardiaceae</taxon>
        <taxon>Amycolatopsis</taxon>
    </lineage>
</organism>
<keyword evidence="5" id="KW-0717">Septation</keyword>
<evidence type="ECO:0000256" key="1">
    <source>
        <dbReference type="ARBA" id="ARBA00004431"/>
    </source>
</evidence>
<dbReference type="RefSeq" id="WP_378247474.1">
    <property type="nucleotide sequence ID" value="NZ_JBHRWK010000155.1"/>
</dbReference>
<proteinExistence type="inferred from homology"/>
<evidence type="ECO:0000256" key="2">
    <source>
        <dbReference type="ARBA" id="ARBA00009323"/>
    </source>
</evidence>
<comment type="subcellular location">
    <subcellularLocation>
        <location evidence="1">Cell septum</location>
    </subcellularLocation>
</comment>
<accession>A0ABV7PFF1</accession>
<dbReference type="EMBL" id="JBHRWK010000155">
    <property type="protein sequence ID" value="MFC3456271.1"/>
    <property type="molecule type" value="Genomic_DNA"/>
</dbReference>